<dbReference type="EMBL" id="BDRX01000163">
    <property type="protein sequence ID" value="GBF99587.1"/>
    <property type="molecule type" value="Genomic_DNA"/>
</dbReference>
<dbReference type="AlphaFoldDB" id="A0A2V0PQ28"/>
<evidence type="ECO:0000313" key="2">
    <source>
        <dbReference type="EMBL" id="GBF99587.1"/>
    </source>
</evidence>
<feature type="coiled-coil region" evidence="1">
    <location>
        <begin position="1"/>
        <end position="50"/>
    </location>
</feature>
<name>A0A2V0PQ28_9CHLO</name>
<protein>
    <submittedName>
        <fullName evidence="2">Uncharacterized protein</fullName>
    </submittedName>
</protein>
<evidence type="ECO:0000313" key="3">
    <source>
        <dbReference type="Proteomes" id="UP000247498"/>
    </source>
</evidence>
<gene>
    <name evidence="2" type="ORF">Rsub_12212</name>
</gene>
<keyword evidence="1" id="KW-0175">Coiled coil</keyword>
<keyword evidence="3" id="KW-1185">Reference proteome</keyword>
<sequence>MERLRAAYEELVAALAAVVEASDRSAGDAVARLRAARAAVNDACDELEHRLVAAAHVAAAADAAAGGAANGRESEAAAGLEAFRARLQAP</sequence>
<dbReference type="Proteomes" id="UP000247498">
    <property type="component" value="Unassembled WGS sequence"/>
</dbReference>
<dbReference type="InParanoid" id="A0A2V0PQ28"/>
<proteinExistence type="predicted"/>
<accession>A0A2V0PQ28</accession>
<comment type="caution">
    <text evidence="2">The sequence shown here is derived from an EMBL/GenBank/DDBJ whole genome shotgun (WGS) entry which is preliminary data.</text>
</comment>
<evidence type="ECO:0000256" key="1">
    <source>
        <dbReference type="SAM" id="Coils"/>
    </source>
</evidence>
<reference evidence="2 3" key="1">
    <citation type="journal article" date="2018" name="Sci. Rep.">
        <title>Raphidocelis subcapitata (=Pseudokirchneriella subcapitata) provides an insight into genome evolution and environmental adaptations in the Sphaeropleales.</title>
        <authorList>
            <person name="Suzuki S."/>
            <person name="Yamaguchi H."/>
            <person name="Nakajima N."/>
            <person name="Kawachi M."/>
        </authorList>
    </citation>
    <scope>NUCLEOTIDE SEQUENCE [LARGE SCALE GENOMIC DNA]</scope>
    <source>
        <strain evidence="2 3">NIES-35</strain>
    </source>
</reference>
<organism evidence="2 3">
    <name type="scientific">Raphidocelis subcapitata</name>
    <dbReference type="NCBI Taxonomy" id="307507"/>
    <lineage>
        <taxon>Eukaryota</taxon>
        <taxon>Viridiplantae</taxon>
        <taxon>Chlorophyta</taxon>
        <taxon>core chlorophytes</taxon>
        <taxon>Chlorophyceae</taxon>
        <taxon>CS clade</taxon>
        <taxon>Sphaeropleales</taxon>
        <taxon>Selenastraceae</taxon>
        <taxon>Raphidocelis</taxon>
    </lineage>
</organism>